<dbReference type="EMBL" id="VSSQ01004708">
    <property type="protein sequence ID" value="MPM26332.1"/>
    <property type="molecule type" value="Genomic_DNA"/>
</dbReference>
<dbReference type="FunFam" id="2.170.130.10:FF:000003">
    <property type="entry name" value="SusC/RagA family TonB-linked outer membrane protein"/>
    <property type="match status" value="1"/>
</dbReference>
<reference evidence="9" key="1">
    <citation type="submission" date="2019-08" db="EMBL/GenBank/DDBJ databases">
        <authorList>
            <person name="Kucharzyk K."/>
            <person name="Murdoch R.W."/>
            <person name="Higgins S."/>
            <person name="Loffler F."/>
        </authorList>
    </citation>
    <scope>NUCLEOTIDE SEQUENCE</scope>
</reference>
<keyword evidence="2" id="KW-0813">Transport</keyword>
<keyword evidence="4" id="KW-0798">TonB box</keyword>
<dbReference type="GO" id="GO:0009279">
    <property type="term" value="C:cell outer membrane"/>
    <property type="evidence" value="ECO:0007669"/>
    <property type="project" value="UniProtKB-SubCell"/>
</dbReference>
<keyword evidence="9" id="KW-0675">Receptor</keyword>
<accession>A0A644YCG6</accession>
<dbReference type="InterPro" id="IPR000531">
    <property type="entry name" value="Beta-barrel_TonB"/>
</dbReference>
<organism evidence="9">
    <name type="scientific">bioreactor metagenome</name>
    <dbReference type="NCBI Taxonomy" id="1076179"/>
    <lineage>
        <taxon>unclassified sequences</taxon>
        <taxon>metagenomes</taxon>
        <taxon>ecological metagenomes</taxon>
    </lineage>
</organism>
<evidence type="ECO:0000256" key="1">
    <source>
        <dbReference type="ARBA" id="ARBA00004571"/>
    </source>
</evidence>
<evidence type="ECO:0000259" key="7">
    <source>
        <dbReference type="Pfam" id="PF00593"/>
    </source>
</evidence>
<protein>
    <submittedName>
        <fullName evidence="9">TonB-dependent receptor SusC</fullName>
    </submittedName>
</protein>
<evidence type="ECO:0000259" key="8">
    <source>
        <dbReference type="Pfam" id="PF07715"/>
    </source>
</evidence>
<name>A0A644YCG6_9ZZZZ</name>
<comment type="subcellular location">
    <subcellularLocation>
        <location evidence="1">Cell outer membrane</location>
        <topology evidence="1">Multi-pass membrane protein</topology>
    </subcellularLocation>
</comment>
<dbReference type="Pfam" id="PF07715">
    <property type="entry name" value="Plug"/>
    <property type="match status" value="1"/>
</dbReference>
<dbReference type="InterPro" id="IPR023996">
    <property type="entry name" value="TonB-dep_OMP_SusC/RagA"/>
</dbReference>
<dbReference type="NCBIfam" id="TIGR04057">
    <property type="entry name" value="SusC_RagA_signa"/>
    <property type="match status" value="1"/>
</dbReference>
<dbReference type="InterPro" id="IPR039426">
    <property type="entry name" value="TonB-dep_rcpt-like"/>
</dbReference>
<dbReference type="InterPro" id="IPR012910">
    <property type="entry name" value="Plug_dom"/>
</dbReference>
<dbReference type="InterPro" id="IPR036942">
    <property type="entry name" value="Beta-barrel_TonB_sf"/>
</dbReference>
<sequence>MKSQIIEVGGRTSIDVILETDTELLDEVVVVAYGTQKARSVTGAMSRINTDELVDMPVSNITQKMQGKFAGVQILNNSGEPNGNLSIRVRGQASINAGNNPLVVIDGFPSSSGLETLSPDEIESISILKDAASTTLYGSRAANGVILVTTKQGRSGKTEITFNANYGIQDVSSRGMPDVMNAREFAQFKKEYYEDAQKYEGKTTPVPEQYANPASVSEGTDWYKVLLRTANSQNYNLGLQTGTDVVKSSVNLNYNSTEGTIINSYANRFSVRSNNEFKASDRIIFGMNLSASYIDRQVQDGIGIDRQIIGSAFLMDPALKYKNEDGTYPISYSPPGMFGNANYYLVLRDRQNPAKTIRGTVNTYAQVELAEGLKYRISANADMGNFRQERWVPSYVSGGMFSAPPNPAYGSYNTFNYENWLVENTLTYQKTFNEVHDFDVLLGYSAQKSKDISSTINASNYPSDEIGFFNAAQTKVGSGGKSAWSMLSWLSRFNYEYMNRYILSFSYRRDGSSRFGANARWANFPSFSAGWVASEEGFLKDVNNLSFLKLRASWGKVGNNNIGNYTSIASVNNNNYVLDGTIVPGRQLGNIGNNNLTWETTESWNIGADVSLYKDRVFFMYDYYNKVTNGLLYQIDIPYSSGFSNIQSNIGEFRFWGHEFTLQTKNLTGAFKWSTDFNITFDRNKAVKLGTNDTPIGGYNNQVDYNRTAVGKPLGMFYGYVYDGVYMTQEEYDSQPKHASSTVGTVRMKDINGDKKIDSADKTFIGNPNPDFLYGLTNSFSWNNFDASVVISGSVGNDIMDATYEWTENIDAVFNVRKEVAERWRSVENPGKGNIPRTLTGSTELFRYTNSRWVFDGSYLMVKNLTLGYKVPLKSNPFIKSLRFYLTAQNLLTLTKYPGMNPEVSRSGTGGLSFYGVDHTSYPVSRIYTAGINVSF</sequence>
<dbReference type="NCBIfam" id="TIGR04056">
    <property type="entry name" value="OMP_RagA_SusC"/>
    <property type="match status" value="1"/>
</dbReference>
<evidence type="ECO:0000256" key="5">
    <source>
        <dbReference type="ARBA" id="ARBA00023136"/>
    </source>
</evidence>
<dbReference type="Gene3D" id="2.170.130.10">
    <property type="entry name" value="TonB-dependent receptor, plug domain"/>
    <property type="match status" value="1"/>
</dbReference>
<dbReference type="AlphaFoldDB" id="A0A644YCG6"/>
<keyword evidence="6" id="KW-0998">Cell outer membrane</keyword>
<evidence type="ECO:0000313" key="9">
    <source>
        <dbReference type="EMBL" id="MPM26332.1"/>
    </source>
</evidence>
<evidence type="ECO:0000256" key="3">
    <source>
        <dbReference type="ARBA" id="ARBA00022692"/>
    </source>
</evidence>
<comment type="caution">
    <text evidence="9">The sequence shown here is derived from an EMBL/GenBank/DDBJ whole genome shotgun (WGS) entry which is preliminary data.</text>
</comment>
<feature type="domain" description="TonB-dependent receptor-like beta-barrel" evidence="7">
    <location>
        <begin position="347"/>
        <end position="891"/>
    </location>
</feature>
<keyword evidence="3" id="KW-0812">Transmembrane</keyword>
<dbReference type="Pfam" id="PF00593">
    <property type="entry name" value="TonB_dep_Rec_b-barrel"/>
    <property type="match status" value="1"/>
</dbReference>
<evidence type="ECO:0000256" key="4">
    <source>
        <dbReference type="ARBA" id="ARBA00023077"/>
    </source>
</evidence>
<dbReference type="SUPFAM" id="SSF56935">
    <property type="entry name" value="Porins"/>
    <property type="match status" value="1"/>
</dbReference>
<evidence type="ECO:0000256" key="2">
    <source>
        <dbReference type="ARBA" id="ARBA00022448"/>
    </source>
</evidence>
<keyword evidence="5" id="KW-0472">Membrane</keyword>
<gene>
    <name evidence="9" type="primary">susC_107</name>
    <name evidence="9" type="ORF">SDC9_72833</name>
</gene>
<evidence type="ECO:0000256" key="6">
    <source>
        <dbReference type="ARBA" id="ARBA00023237"/>
    </source>
</evidence>
<dbReference type="InterPro" id="IPR037066">
    <property type="entry name" value="Plug_dom_sf"/>
</dbReference>
<dbReference type="PROSITE" id="PS52016">
    <property type="entry name" value="TONB_DEPENDENT_REC_3"/>
    <property type="match status" value="1"/>
</dbReference>
<feature type="domain" description="TonB-dependent receptor plug" evidence="8">
    <location>
        <begin position="38"/>
        <end position="145"/>
    </location>
</feature>
<dbReference type="InterPro" id="IPR023997">
    <property type="entry name" value="TonB-dep_OMP_SusC/RagA_CS"/>
</dbReference>
<proteinExistence type="predicted"/>
<dbReference type="Gene3D" id="2.40.170.20">
    <property type="entry name" value="TonB-dependent receptor, beta-barrel domain"/>
    <property type="match status" value="1"/>
</dbReference>